<organism evidence="1 2">
    <name type="scientific">Parasitella parasitica</name>
    <dbReference type="NCBI Taxonomy" id="35722"/>
    <lineage>
        <taxon>Eukaryota</taxon>
        <taxon>Fungi</taxon>
        <taxon>Fungi incertae sedis</taxon>
        <taxon>Mucoromycota</taxon>
        <taxon>Mucoromycotina</taxon>
        <taxon>Mucoromycetes</taxon>
        <taxon>Mucorales</taxon>
        <taxon>Mucorineae</taxon>
        <taxon>Mucoraceae</taxon>
        <taxon>Parasitella</taxon>
    </lineage>
</organism>
<proteinExistence type="predicted"/>
<accession>A0A0B7MPW7</accession>
<name>A0A0B7MPW7_9FUNG</name>
<evidence type="ECO:0000313" key="2">
    <source>
        <dbReference type="Proteomes" id="UP000054107"/>
    </source>
</evidence>
<sequence>MGSKLFCKLGCVIKLIEEKTSEAYFNRFSGACVEVGYDICDTPIADAFPNGFPDYWQIQITALLCTSFPDVTSWTIQQVTSCPINILSTIKCLLTIAGRASAAAAAARNGKSGPGSGAGGAGSSGGNKSFDPSAHIVVLSGLLDTNAPSTTYL</sequence>
<dbReference type="STRING" id="35722.A0A0B7MPW7"/>
<evidence type="ECO:0000313" key="1">
    <source>
        <dbReference type="EMBL" id="CEP07941.1"/>
    </source>
</evidence>
<dbReference type="Proteomes" id="UP000054107">
    <property type="component" value="Unassembled WGS sequence"/>
</dbReference>
<dbReference type="EMBL" id="LN719426">
    <property type="protein sequence ID" value="CEP07941.1"/>
    <property type="molecule type" value="Genomic_DNA"/>
</dbReference>
<dbReference type="AlphaFoldDB" id="A0A0B7MPW7"/>
<dbReference type="OrthoDB" id="2280553at2759"/>
<reference evidence="1 2" key="1">
    <citation type="submission" date="2014-09" db="EMBL/GenBank/DDBJ databases">
        <authorList>
            <person name="Ellenberger Sabrina"/>
        </authorList>
    </citation>
    <scope>NUCLEOTIDE SEQUENCE [LARGE SCALE GENOMIC DNA]</scope>
    <source>
        <strain evidence="1 2">CBS 412.66</strain>
    </source>
</reference>
<protein>
    <submittedName>
        <fullName evidence="1">Uncharacterized protein</fullName>
    </submittedName>
</protein>
<gene>
    <name evidence="1" type="primary">PARPA_01250.1 scaffold 1359</name>
</gene>
<keyword evidence="2" id="KW-1185">Reference proteome</keyword>